<feature type="domain" description="Laminin G" evidence="7">
    <location>
        <begin position="1404"/>
        <end position="1618"/>
    </location>
</feature>
<protein>
    <submittedName>
        <fullName evidence="10">Neurexin-4-like 1</fullName>
    </submittedName>
</protein>
<evidence type="ECO:0000259" key="8">
    <source>
        <dbReference type="PROSITE" id="PS50026"/>
    </source>
</evidence>
<dbReference type="CDD" id="cd00110">
    <property type="entry name" value="LamG"/>
    <property type="match status" value="5"/>
</dbReference>
<dbReference type="InterPro" id="IPR000742">
    <property type="entry name" value="EGF"/>
</dbReference>
<evidence type="ECO:0000313" key="11">
    <source>
        <dbReference type="Proteomes" id="UP000747542"/>
    </source>
</evidence>
<keyword evidence="1" id="KW-0646">Protease inhibitor</keyword>
<proteinExistence type="predicted"/>
<dbReference type="InterPro" id="IPR036880">
    <property type="entry name" value="Kunitz_BPTI_sf"/>
</dbReference>
<dbReference type="Gene3D" id="4.10.410.10">
    <property type="entry name" value="Pancreatic trypsin inhibitor Kunitz domain"/>
    <property type="match status" value="1"/>
</dbReference>
<dbReference type="EMBL" id="JAHLQT010039184">
    <property type="protein sequence ID" value="KAG7156303.1"/>
    <property type="molecule type" value="Genomic_DNA"/>
</dbReference>
<organism evidence="10 11">
    <name type="scientific">Homarus americanus</name>
    <name type="common">American lobster</name>
    <dbReference type="NCBI Taxonomy" id="6706"/>
    <lineage>
        <taxon>Eukaryota</taxon>
        <taxon>Metazoa</taxon>
        <taxon>Ecdysozoa</taxon>
        <taxon>Arthropoda</taxon>
        <taxon>Crustacea</taxon>
        <taxon>Multicrustacea</taxon>
        <taxon>Malacostraca</taxon>
        <taxon>Eumalacostraca</taxon>
        <taxon>Eucarida</taxon>
        <taxon>Decapoda</taxon>
        <taxon>Pleocyemata</taxon>
        <taxon>Astacidea</taxon>
        <taxon>Nephropoidea</taxon>
        <taxon>Nephropidae</taxon>
        <taxon>Homarus</taxon>
    </lineage>
</organism>
<evidence type="ECO:0000256" key="2">
    <source>
        <dbReference type="ARBA" id="ARBA00022900"/>
    </source>
</evidence>
<feature type="compositionally biased region" description="Polar residues" evidence="5">
    <location>
        <begin position="236"/>
        <end position="247"/>
    </location>
</feature>
<dbReference type="Gene3D" id="2.60.120.1000">
    <property type="match status" value="1"/>
</dbReference>
<dbReference type="PROSITE" id="PS50026">
    <property type="entry name" value="EGF_3"/>
    <property type="match status" value="3"/>
</dbReference>
<sequence>MLVWPGLLLLGLGLLAHLVTTSPLPQSDYYDDNYAADTKPEAINGGSEPAVDPKTEAEIPTDTETEVKLDEPLGESLPAPAEGEVLVGAAVDSPPAIPGVNTDNELDPAEAVPGSAEDSVEDAGRPPAGDTDAMSPSNVDTPAGDEVLVPAEAEVLVEPILAEPALSVDPESPTELEAPVGPSLSVGLETPVESEPSSIPKISPRINLVIEPENSTDVEKSIDLEPGTEPTKRTENNATEGSVASESARTDHPPKENILLNLDESCTHPPDTELCRGHFPKFYFDPASKTCRNFVYGGCRGNKNIYKTAADCYAKCYPAHLTKHSHAVRGSVSEKNYLALKGGTSVSTLTFVGNNAAARVDDQALTQFSIKTDSPHGLIAFLRQVTVPPELQGTRIQLYIYLKRGHLSLTHVFGNNSETFIMNKGGLQEGSWHNALVMVDATRGHLIMEVDASQEDFTINSLVNFPSYTSGNALHGFSSRLWIGGVYKGDLEKEDAVAGFLPYHGCLRDVSVLSGVTSEDMAYVKPLFTSKHFGVREHCGDNCHDRHRNLCSPSSQCVEHFDHSTCKCFNSGQDGRRCSNPDLPVLTLNNDGYVVHRLYEWMDRVHSSNNFISLEFKSRFGDSILFYASAEHPEKQYMGATLTASGRVYVEADFGGGKVGTEIGEGLDSGLWFLLTIIHQHDQLQIYLDGKHEETLTVPGEVHYLHLDPDLYIGNAPGLARSLRSLNTFLGCMRKVFFNDISILNQLREGNKTTRYFGVTQNPPVSSTCNENGMVQVTLSTEKASINLTNPNPTNFRIIVSFRPVRSHGVLASGHVDVLDTKTMWELRHDEHHVFFFVHDNLVHLRPKDKIKIGHWQYVDVRYENNRVTMRVNQDTKSTKPPGPLAFSSRLTIGAPILDAFPGFIGCLRKLEVGGEKVDLRSVVGTTLVDKDVTFDNCQVLGPCERPGSCEHGASCTVVDDDVQCDCSGTGYTGKRCHFSLYKRSCEQYRQIGYTNSGIYKIDVDGNGPLPAAYVKCRFSEFTGETVTIVEHNLPENYEVRRPHVDNVQVQIQYRDFAPNMFKSLISQSNSCTQKVRYDCRRSPLRLYSRTWLSSPSKDFITNFGAKVPGLCRCGEANSCDELDVMCNCDIGDGLPRTDKGTLRDPEHLPITSMVFLQDPREKEDTEGLITLGPLKCIKEASADQTVSFTKPGGYLEVPAWREGSLFLSFKTTTKKAVIAYQPAYHPAHASFKIALTGDKVVELTYTFREETYRHRLSTSRHLNTGSWQQILIDIHDHQLRLAVNSDEEVIDIDQDTRLGVLDGTMYLGAIPPELLTDEDKQEGLEGLVGCIRGLTLNDEVIDLKPFIRVSAHGVTYGCTPSCDPNPCKNGASCIEKWGTYECICKNPLAHSGKNCENNINENAITFITEVSKFKYFVNDTESLGEHNLLNESFLINFRTHINKGLILFAYDYLHNFVQLYLAAENEVVLIFNSGHDVHKLVVTADAGVVFTKGQSVQVSVERSFASTSLRVFTNGVFFNVSLDAGLLLLHEDEYNQFPFGESRPLHEIVYYPHSVTKPKPFFQAYMGSATDKQHDVTSVIPGLVGCIRGLQIGSRPVSLTKLISKSSFPVDDIKVNCSMACDLRPCLNGGFCTEDFQFYNNFHCDCADTSYSGPTCATEIGYTFSGRQWISKDSTTSPIKENFRFELAFSSSKRHSNPQLVALLRSTDVDTAHDYLLVAIERDGSLLVEAQLSDLNQEMVLGAKDISPDHDFSAFDGYRHYVIVEKTDSGMTLKVDRKEHQILPLKNIYVSETGVKTTPTGLYLGGVEAGVDDRLGQYDSFHGCISNVKVLSPDGEAQILKLYKENDMHFKNYGIPGLGSCAGFAGVGAPSIRMTYSNNLNTSAVMGPEWAFRMAQRFTYDVDYVAPSHPERDTRMDDGTIFLLTAILIFVLLLRSHQKRKKTKAHQMDLEEQQPLFNGSRRTKVSTQTEMVSLKAASDGVNQAVKEEPVKDVGIKLEEVPLRETPEEVEQKPEVATKQEPLNGVQVRKVGKSEDGADNGERPLSWDKSVDNLPLIIGSQGQPTGDTSSESSIDCVIDINDSPTSSPTSPKKSVRALLTSGFIGASSPSCGHQDDEEPYGDKEAEDEGVVLVREKYSPFDSEECRCPGNGTPLEDEMTEGGDGGTVKDVDGESVEVLRQEEDTVTVSDSYSLSSFSDSIIRDALHRAIDISLVPSVEELLGSGTDSLSISDISDNQLMEQSTDFPEDIQGIDIFNEPPEVLGPSESHLSKGVSEADGED</sequence>
<dbReference type="InterPro" id="IPR001791">
    <property type="entry name" value="Laminin_G"/>
</dbReference>
<feature type="region of interest" description="Disordered" evidence="5">
    <location>
        <begin position="91"/>
        <end position="144"/>
    </location>
</feature>
<evidence type="ECO:0000256" key="1">
    <source>
        <dbReference type="ARBA" id="ARBA00022690"/>
    </source>
</evidence>
<dbReference type="Pfam" id="PF00008">
    <property type="entry name" value="EGF"/>
    <property type="match status" value="1"/>
</dbReference>
<dbReference type="Gene3D" id="2.10.25.10">
    <property type="entry name" value="Laminin"/>
    <property type="match status" value="3"/>
</dbReference>
<feature type="region of interest" description="Disordered" evidence="5">
    <location>
        <begin position="2142"/>
        <end position="2167"/>
    </location>
</feature>
<dbReference type="InterPro" id="IPR013320">
    <property type="entry name" value="ConA-like_dom_sf"/>
</dbReference>
<keyword evidence="6" id="KW-0732">Signal</keyword>
<dbReference type="SMART" id="SM00282">
    <property type="entry name" value="LamG"/>
    <property type="match status" value="6"/>
</dbReference>
<feature type="region of interest" description="Disordered" evidence="5">
    <location>
        <begin position="210"/>
        <end position="256"/>
    </location>
</feature>
<dbReference type="GO" id="GO:0016020">
    <property type="term" value="C:membrane"/>
    <property type="evidence" value="ECO:0007669"/>
    <property type="project" value="UniProtKB-SubCell"/>
</dbReference>
<dbReference type="Pfam" id="PF00014">
    <property type="entry name" value="Kunitz_BPTI"/>
    <property type="match status" value="1"/>
</dbReference>
<feature type="region of interest" description="Disordered" evidence="5">
    <location>
        <begin position="2106"/>
        <end position="2125"/>
    </location>
</feature>
<feature type="domain" description="BPTI/Kunitz inhibitor" evidence="9">
    <location>
        <begin position="266"/>
        <end position="316"/>
    </location>
</feature>
<name>A0A8J5JHV0_HOMAM</name>
<feature type="region of interest" description="Disordered" evidence="5">
    <location>
        <begin position="2255"/>
        <end position="2280"/>
    </location>
</feature>
<dbReference type="PANTHER" id="PTHR15036">
    <property type="entry name" value="PIKACHURIN-LIKE PROTEIN"/>
    <property type="match status" value="1"/>
</dbReference>
<dbReference type="SMART" id="SM00131">
    <property type="entry name" value="KU"/>
    <property type="match status" value="1"/>
</dbReference>
<reference evidence="10" key="1">
    <citation type="journal article" date="2021" name="Sci. Adv.">
        <title>The American lobster genome reveals insights on longevity, neural, and immune adaptations.</title>
        <authorList>
            <person name="Polinski J.M."/>
            <person name="Zimin A.V."/>
            <person name="Clark K.F."/>
            <person name="Kohn A.B."/>
            <person name="Sadowski N."/>
            <person name="Timp W."/>
            <person name="Ptitsyn A."/>
            <person name="Khanna P."/>
            <person name="Romanova D.Y."/>
            <person name="Williams P."/>
            <person name="Greenwood S.J."/>
            <person name="Moroz L.L."/>
            <person name="Walt D.R."/>
            <person name="Bodnar A.G."/>
        </authorList>
    </citation>
    <scope>NUCLEOTIDE SEQUENCE</scope>
    <source>
        <strain evidence="10">GMGI-L3</strain>
    </source>
</reference>
<evidence type="ECO:0000256" key="5">
    <source>
        <dbReference type="SAM" id="MobiDB-lite"/>
    </source>
</evidence>
<feature type="domain" description="Laminin G" evidence="7">
    <location>
        <begin position="766"/>
        <end position="938"/>
    </location>
</feature>
<feature type="domain" description="EGF-like" evidence="8">
    <location>
        <begin position="1360"/>
        <end position="1397"/>
    </location>
</feature>
<feature type="domain" description="Laminin G" evidence="7">
    <location>
        <begin position="1185"/>
        <end position="1359"/>
    </location>
</feature>
<evidence type="ECO:0000259" key="7">
    <source>
        <dbReference type="PROSITE" id="PS50025"/>
    </source>
</evidence>
<comment type="caution">
    <text evidence="4">Lacks conserved residue(s) required for the propagation of feature annotation.</text>
</comment>
<dbReference type="PROSITE" id="PS50279">
    <property type="entry name" value="BPTI_KUNITZ_2"/>
    <property type="match status" value="1"/>
</dbReference>
<dbReference type="SUPFAM" id="SSF57362">
    <property type="entry name" value="BPTI-like"/>
    <property type="match status" value="1"/>
</dbReference>
<dbReference type="SUPFAM" id="SSF49899">
    <property type="entry name" value="Concanavalin A-like lectins/glucanases"/>
    <property type="match status" value="6"/>
</dbReference>
<keyword evidence="2" id="KW-0722">Serine protease inhibitor</keyword>
<keyword evidence="11" id="KW-1185">Reference proteome</keyword>
<dbReference type="Pfam" id="PF02210">
    <property type="entry name" value="Laminin_G_2"/>
    <property type="match status" value="6"/>
</dbReference>
<feature type="domain" description="Laminin G" evidence="7">
    <location>
        <begin position="1660"/>
        <end position="1862"/>
    </location>
</feature>
<feature type="signal peptide" evidence="6">
    <location>
        <begin position="1"/>
        <end position="21"/>
    </location>
</feature>
<dbReference type="Proteomes" id="UP000747542">
    <property type="component" value="Unassembled WGS sequence"/>
</dbReference>
<dbReference type="Gene3D" id="2.60.120.200">
    <property type="match status" value="6"/>
</dbReference>
<dbReference type="InterPro" id="IPR002223">
    <property type="entry name" value="Kunitz_BPTI"/>
</dbReference>
<feature type="region of interest" description="Disordered" evidence="5">
    <location>
        <begin position="36"/>
        <end position="79"/>
    </location>
</feature>
<gene>
    <name evidence="10" type="primary">Nrx4-L1</name>
    <name evidence="10" type="ORF">Hamer_G006027</name>
</gene>
<keyword evidence="4" id="KW-0245">EGF-like domain</keyword>
<dbReference type="SMART" id="SM00181">
    <property type="entry name" value="EGF"/>
    <property type="match status" value="4"/>
</dbReference>
<evidence type="ECO:0000256" key="6">
    <source>
        <dbReference type="SAM" id="SignalP"/>
    </source>
</evidence>
<feature type="chain" id="PRO_5035272992" evidence="6">
    <location>
        <begin position="22"/>
        <end position="2280"/>
    </location>
</feature>
<evidence type="ECO:0000259" key="9">
    <source>
        <dbReference type="PROSITE" id="PS50279"/>
    </source>
</evidence>
<feature type="domain" description="Laminin G" evidence="7">
    <location>
        <begin position="583"/>
        <end position="769"/>
    </location>
</feature>
<dbReference type="PROSITE" id="PS00280">
    <property type="entry name" value="BPTI_KUNITZ_1"/>
    <property type="match status" value="1"/>
</dbReference>
<dbReference type="InterPro" id="IPR020901">
    <property type="entry name" value="Prtase_inh_Kunz-CS"/>
</dbReference>
<feature type="region of interest" description="Disordered" evidence="5">
    <location>
        <begin position="2003"/>
        <end position="2048"/>
    </location>
</feature>
<dbReference type="FunFam" id="4.10.410.10:FF:000020">
    <property type="entry name" value="Collagen, type VI, alpha 3"/>
    <property type="match status" value="1"/>
</dbReference>
<feature type="compositionally biased region" description="Acidic residues" evidence="5">
    <location>
        <begin position="2115"/>
        <end position="2125"/>
    </location>
</feature>
<evidence type="ECO:0000256" key="4">
    <source>
        <dbReference type="PROSITE-ProRule" id="PRU00076"/>
    </source>
</evidence>
<accession>A0A8J5JHV0</accession>
<feature type="domain" description="EGF-like" evidence="8">
    <location>
        <begin position="940"/>
        <end position="978"/>
    </location>
</feature>
<dbReference type="PROSITE" id="PS50025">
    <property type="entry name" value="LAM_G_DOMAIN"/>
    <property type="match status" value="6"/>
</dbReference>
<keyword evidence="3" id="KW-1015">Disulfide bond</keyword>
<evidence type="ECO:0000256" key="3">
    <source>
        <dbReference type="ARBA" id="ARBA00023157"/>
    </source>
</evidence>
<feature type="compositionally biased region" description="Basic and acidic residues" evidence="5">
    <location>
        <begin position="2003"/>
        <end position="2018"/>
    </location>
</feature>
<feature type="compositionally biased region" description="Basic and acidic residues" evidence="5">
    <location>
        <begin position="2032"/>
        <end position="2048"/>
    </location>
</feature>
<feature type="domain" description="Laminin G" evidence="7">
    <location>
        <begin position="338"/>
        <end position="539"/>
    </location>
</feature>
<dbReference type="CDD" id="cd00054">
    <property type="entry name" value="EGF_CA"/>
    <property type="match status" value="1"/>
</dbReference>
<evidence type="ECO:0000313" key="10">
    <source>
        <dbReference type="EMBL" id="KAG7156303.1"/>
    </source>
</evidence>
<dbReference type="GO" id="GO:0004867">
    <property type="term" value="F:serine-type endopeptidase inhibitor activity"/>
    <property type="evidence" value="ECO:0007669"/>
    <property type="project" value="UniProtKB-KW"/>
</dbReference>
<dbReference type="InterPro" id="IPR050372">
    <property type="entry name" value="Neurexin-related_CASP"/>
</dbReference>
<dbReference type="PANTHER" id="PTHR15036:SF85">
    <property type="entry name" value="SP2353, ISOFORM A"/>
    <property type="match status" value="1"/>
</dbReference>
<feature type="domain" description="EGF-like" evidence="8">
    <location>
        <begin position="1619"/>
        <end position="1658"/>
    </location>
</feature>
<comment type="caution">
    <text evidence="10">The sequence shown here is derived from an EMBL/GenBank/DDBJ whole genome shotgun (WGS) entry which is preliminary data.</text>
</comment>